<gene>
    <name evidence="2" type="ORF">HHU12_31940</name>
</gene>
<name>A0A7X9XDG3_9BACT</name>
<proteinExistence type="predicted"/>
<protein>
    <recommendedName>
        <fullName evidence="1">RelA/SpoT domain-containing protein</fullName>
    </recommendedName>
</protein>
<dbReference type="PANTHER" id="PTHR47837">
    <property type="entry name" value="GTP PYROPHOSPHOKINASE YJBM"/>
    <property type="match status" value="1"/>
</dbReference>
<evidence type="ECO:0000259" key="1">
    <source>
        <dbReference type="SMART" id="SM00954"/>
    </source>
</evidence>
<dbReference type="InterPro" id="IPR052366">
    <property type="entry name" value="GTP_Pyrophosphokinase"/>
</dbReference>
<dbReference type="CDD" id="cd05399">
    <property type="entry name" value="NT_Rel-Spo_like"/>
    <property type="match status" value="1"/>
</dbReference>
<dbReference type="Pfam" id="PF04607">
    <property type="entry name" value="RelA_SpoT"/>
    <property type="match status" value="1"/>
</dbReference>
<dbReference type="InterPro" id="IPR007685">
    <property type="entry name" value="RelA_SpoT"/>
</dbReference>
<comment type="caution">
    <text evidence="2">The sequence shown here is derived from an EMBL/GenBank/DDBJ whole genome shotgun (WGS) entry which is preliminary data.</text>
</comment>
<sequence length="432" mass="51672">MTQAISKSKVKKTGRKIRKELKESNTISKDNLECLQHYRLQHIPALKICFDYLVRKGKNEEKGSLVVFRLKRIDTIKRKIIRFPNMDLSTMQDIAGCRIILNQEKSIYRIVKEFEGNKDFSILKSNDYIKEPSETGYSSYHLIVKHHSCDSPVEIQLRTRTQHYWATFVELLDVVYKEKVKEGSSNPKLQKFHYLMSLTRDNKKLTTRDLEFLLEYEKEKKIIKKSIEIFGGNLGLSLKKWLESENNKEYLLLILDRKLNPTFNFFDDYQKAENSYLENFSSSEPNMVLIHSNNLEFDKIQLAYSNYILTNHPAIIHLLNLHLEKYNEFKINTNMKMFIKYYEYMRELIETFQSKIDVELEELSKYLSKNEDKLSYDVKFIIEKWLNSLTKRYQLHQSLFKIIENDYKKYSNFKEKISKKTTLQKILYRLHS</sequence>
<organism evidence="2 3">
    <name type="scientific">Flammeovirga aprica JL-4</name>
    <dbReference type="NCBI Taxonomy" id="694437"/>
    <lineage>
        <taxon>Bacteria</taxon>
        <taxon>Pseudomonadati</taxon>
        <taxon>Bacteroidota</taxon>
        <taxon>Cytophagia</taxon>
        <taxon>Cytophagales</taxon>
        <taxon>Flammeovirgaceae</taxon>
        <taxon>Flammeovirga</taxon>
    </lineage>
</organism>
<dbReference type="Proteomes" id="UP000576082">
    <property type="component" value="Unassembled WGS sequence"/>
</dbReference>
<dbReference type="GO" id="GO:0015969">
    <property type="term" value="P:guanosine tetraphosphate metabolic process"/>
    <property type="evidence" value="ECO:0007669"/>
    <property type="project" value="InterPro"/>
</dbReference>
<dbReference type="RefSeq" id="WP_169660800.1">
    <property type="nucleotide sequence ID" value="NZ_JABANE010000182.1"/>
</dbReference>
<dbReference type="Gene3D" id="3.30.460.10">
    <property type="entry name" value="Beta Polymerase, domain 2"/>
    <property type="match status" value="1"/>
</dbReference>
<dbReference type="SMART" id="SM00954">
    <property type="entry name" value="RelA_SpoT"/>
    <property type="match status" value="1"/>
</dbReference>
<dbReference type="InterPro" id="IPR043519">
    <property type="entry name" value="NT_sf"/>
</dbReference>
<feature type="domain" description="RelA/SpoT" evidence="1">
    <location>
        <begin position="68"/>
        <end position="180"/>
    </location>
</feature>
<accession>A0A7X9XDG3</accession>
<evidence type="ECO:0000313" key="2">
    <source>
        <dbReference type="EMBL" id="NME72614.1"/>
    </source>
</evidence>
<reference evidence="2 3" key="1">
    <citation type="submission" date="2020-04" db="EMBL/GenBank/DDBJ databases">
        <title>Flammeovirga sp. SR4, a novel species isolated from seawater.</title>
        <authorList>
            <person name="Wang X."/>
        </authorList>
    </citation>
    <scope>NUCLEOTIDE SEQUENCE [LARGE SCALE GENOMIC DNA]</scope>
    <source>
        <strain evidence="2 3">ATCC 23126</strain>
    </source>
</reference>
<dbReference type="EMBL" id="JABANE010000182">
    <property type="protein sequence ID" value="NME72614.1"/>
    <property type="molecule type" value="Genomic_DNA"/>
</dbReference>
<dbReference type="AlphaFoldDB" id="A0A7X9XDG3"/>
<dbReference type="PANTHER" id="PTHR47837:SF1">
    <property type="entry name" value="GTP PYROPHOSPHOKINASE YJBM"/>
    <property type="match status" value="1"/>
</dbReference>
<evidence type="ECO:0000313" key="3">
    <source>
        <dbReference type="Proteomes" id="UP000576082"/>
    </source>
</evidence>
<keyword evidence="3" id="KW-1185">Reference proteome</keyword>
<dbReference type="SUPFAM" id="SSF81301">
    <property type="entry name" value="Nucleotidyltransferase"/>
    <property type="match status" value="1"/>
</dbReference>